<dbReference type="PANTHER" id="PTHR38603:SF1">
    <property type="entry name" value="CHAPERONE NAPD"/>
    <property type="match status" value="1"/>
</dbReference>
<dbReference type="AlphaFoldDB" id="A0A285NFI6"/>
<keyword evidence="6" id="KW-1185">Reference proteome</keyword>
<dbReference type="OrthoDB" id="7306089at2"/>
<dbReference type="PANTHER" id="PTHR38603">
    <property type="entry name" value="CHAPERONE NAPD"/>
    <property type="match status" value="1"/>
</dbReference>
<evidence type="ECO:0000256" key="4">
    <source>
        <dbReference type="HAMAP-Rule" id="MF_02200"/>
    </source>
</evidence>
<evidence type="ECO:0000256" key="1">
    <source>
        <dbReference type="ARBA" id="ARBA00004496"/>
    </source>
</evidence>
<keyword evidence="2 4" id="KW-0963">Cytoplasm</keyword>
<dbReference type="EMBL" id="OBEL01000001">
    <property type="protein sequence ID" value="SNZ07653.1"/>
    <property type="molecule type" value="Genomic_DNA"/>
</dbReference>
<gene>
    <name evidence="4" type="primary">napD</name>
    <name evidence="5" type="ORF">SAMN06265368_1188</name>
</gene>
<dbReference type="GO" id="GO:0051224">
    <property type="term" value="P:negative regulation of protein transport"/>
    <property type="evidence" value="ECO:0007669"/>
    <property type="project" value="UniProtKB-UniRule"/>
</dbReference>
<reference evidence="5 6" key="1">
    <citation type="submission" date="2017-09" db="EMBL/GenBank/DDBJ databases">
        <authorList>
            <person name="Ehlers B."/>
            <person name="Leendertz F.H."/>
        </authorList>
    </citation>
    <scope>NUCLEOTIDE SEQUENCE [LARGE SCALE GENOMIC DNA]</scope>
    <source>
        <strain evidence="5 6">DSM 18289</strain>
    </source>
</reference>
<dbReference type="InterPro" id="IPR005623">
    <property type="entry name" value="Chaperone_NapD_NO3_reduct"/>
</dbReference>
<dbReference type="Pfam" id="PF03927">
    <property type="entry name" value="NapD"/>
    <property type="match status" value="1"/>
</dbReference>
<protein>
    <recommendedName>
        <fullName evidence="4">Chaperone NapD</fullName>
    </recommendedName>
    <alternativeName>
        <fullName evidence="4">NapA signal peptide-binding chaperone NapD</fullName>
    </alternativeName>
</protein>
<proteinExistence type="inferred from homology"/>
<evidence type="ECO:0000256" key="2">
    <source>
        <dbReference type="ARBA" id="ARBA00022490"/>
    </source>
</evidence>
<comment type="subcellular location">
    <subcellularLocation>
        <location evidence="1 4">Cytoplasm</location>
    </subcellularLocation>
</comment>
<organism evidence="5 6">
    <name type="scientific">Cohaesibacter gelatinilyticus</name>
    <dbReference type="NCBI Taxonomy" id="372072"/>
    <lineage>
        <taxon>Bacteria</taxon>
        <taxon>Pseudomonadati</taxon>
        <taxon>Pseudomonadota</taxon>
        <taxon>Alphaproteobacteria</taxon>
        <taxon>Hyphomicrobiales</taxon>
        <taxon>Cohaesibacteraceae</taxon>
    </lineage>
</organism>
<keyword evidence="3 4" id="KW-0143">Chaperone</keyword>
<comment type="function">
    <text evidence="4">Chaperone for NapA, the catalytic subunit of the periplasmic nitrate reductase. It binds directly and specifically to the twin-arginine signal peptide of NapA, preventing premature interaction with the Tat translocase and premature export.</text>
</comment>
<evidence type="ECO:0000256" key="3">
    <source>
        <dbReference type="ARBA" id="ARBA00023186"/>
    </source>
</evidence>
<dbReference type="HAMAP" id="MF_02200">
    <property type="entry name" value="NapD"/>
    <property type="match status" value="1"/>
</dbReference>
<dbReference type="GO" id="GO:0005737">
    <property type="term" value="C:cytoplasm"/>
    <property type="evidence" value="ECO:0007669"/>
    <property type="project" value="UniProtKB-SubCell"/>
</dbReference>
<name>A0A285NFI6_9HYPH</name>
<comment type="similarity">
    <text evidence="4">Belongs to the NapD family.</text>
</comment>
<evidence type="ECO:0000313" key="6">
    <source>
        <dbReference type="Proteomes" id="UP000219439"/>
    </source>
</evidence>
<comment type="subunit">
    <text evidence="4">Interacts with the cytoplasmic NapA precursor.</text>
</comment>
<sequence length="91" mass="9775">MMNVCGVLVHARPDRVNSVEAMLAEIPGVETHGQSDNARLVVTIEDTETMSAMDAMSAVNRTDGVVATALVYHEMEPDLDAQTSATEEKPC</sequence>
<dbReference type="RefSeq" id="WP_097152407.1">
    <property type="nucleotide sequence ID" value="NZ_OBEL01000001.1"/>
</dbReference>
<accession>A0A285NFI6</accession>
<dbReference type="Gene3D" id="3.30.70.920">
    <property type="match status" value="1"/>
</dbReference>
<evidence type="ECO:0000313" key="5">
    <source>
        <dbReference type="EMBL" id="SNZ07653.1"/>
    </source>
</evidence>
<dbReference type="Proteomes" id="UP000219439">
    <property type="component" value="Unassembled WGS sequence"/>
</dbReference>
<dbReference type="GO" id="GO:0005048">
    <property type="term" value="F:signal sequence binding"/>
    <property type="evidence" value="ECO:0007669"/>
    <property type="project" value="UniProtKB-UniRule"/>
</dbReference>